<dbReference type="SUPFAM" id="SSF53383">
    <property type="entry name" value="PLP-dependent transferases"/>
    <property type="match status" value="1"/>
</dbReference>
<dbReference type="Pfam" id="PF01276">
    <property type="entry name" value="OKR_DC_1"/>
    <property type="match status" value="1"/>
</dbReference>
<dbReference type="InterPro" id="IPR015424">
    <property type="entry name" value="PyrdxlP-dep_Trfase"/>
</dbReference>
<proteinExistence type="inferred from homology"/>
<dbReference type="PANTHER" id="PTHR43277">
    <property type="entry name" value="ARGININE DECARBOXYLASE"/>
    <property type="match status" value="1"/>
</dbReference>
<evidence type="ECO:0000256" key="2">
    <source>
        <dbReference type="ARBA" id="ARBA00010671"/>
    </source>
</evidence>
<dbReference type="PANTHER" id="PTHR43277:SF4">
    <property type="entry name" value="ARGININE DECARBOXYLASE"/>
    <property type="match status" value="1"/>
</dbReference>
<sequence>MKRKHVLDQSQAPIYQALQTFRQMRVVPFDVPGHKRGRGNPELTEFLGQQCVSIDVNSMKPLDNLCHPISVIRQAEELAADAFGAAHAFLMVGGTTSSVQSMVLSTCKRGDKIIMPRNVHRSVINALVLCGAIPVYVNPEVDHQLGISLGMKREQVAKAIRENPDAVAVLVNNPTYYGICSDLKAIVKMAHDAGMYCLADEAHGTHFYFGENMPISAMEAGADMAAVSMHKSGGSLTQSSLLLIGPNIHEGHVRKIINLTQTTSGSYLLMSSLDISRRNLALRGPEVFRQVTAMAEYAREEINAVGGYYAFGGELVNGDSIFAFDPTKLSVHTRDIGLAGIEVYDLLRDEYDIQIEFGDIGNILAYLSIGDRPQELERLVSALAEIRRRYQTDASGLMNQEYIDPEVVTSPQEAFYADKKSVRLEDSAGEVCSEFVMCYPPGIPILAPGERITPQILDYIRYAKAKGCSMTGPEDPDIEHINILTQEAL</sequence>
<dbReference type="AlphaFoldDB" id="A0A9D0YQ48"/>
<dbReference type="Pfam" id="PF03711">
    <property type="entry name" value="OKR_DC_1_C"/>
    <property type="match status" value="1"/>
</dbReference>
<evidence type="ECO:0000256" key="4">
    <source>
        <dbReference type="ARBA" id="ARBA00022898"/>
    </source>
</evidence>
<keyword evidence="4" id="KW-0663">Pyridoxal phosphate</keyword>
<evidence type="ECO:0000256" key="5">
    <source>
        <dbReference type="ARBA" id="ARBA00023239"/>
    </source>
</evidence>
<dbReference type="Proteomes" id="UP000886879">
    <property type="component" value="Unassembled WGS sequence"/>
</dbReference>
<evidence type="ECO:0000313" key="8">
    <source>
        <dbReference type="Proteomes" id="UP000886879"/>
    </source>
</evidence>
<dbReference type="Gene3D" id="3.40.640.10">
    <property type="entry name" value="Type I PLP-dependent aspartate aminotransferase-like (Major domain)"/>
    <property type="match status" value="1"/>
</dbReference>
<organism evidence="7 8">
    <name type="scientific">Candidatus Enterenecus faecium</name>
    <dbReference type="NCBI Taxonomy" id="2840780"/>
    <lineage>
        <taxon>Bacteria</taxon>
        <taxon>Bacillati</taxon>
        <taxon>Bacillota</taxon>
        <taxon>Clostridia</taxon>
        <taxon>Eubacteriales</taxon>
        <taxon>Candidatus Enterenecus</taxon>
    </lineage>
</organism>
<comment type="similarity">
    <text evidence="2">Belongs to the Orn/Lys/Arg decarboxylase class-I family.</text>
</comment>
<keyword evidence="5" id="KW-0456">Lyase</keyword>
<dbReference type="GO" id="GO:0008483">
    <property type="term" value="F:transaminase activity"/>
    <property type="evidence" value="ECO:0007669"/>
    <property type="project" value="UniProtKB-KW"/>
</dbReference>
<feature type="domain" description="Orn/Lys/Arg decarboxylases family 1 pyridoxal-P attachment site" evidence="6">
    <location>
        <begin position="226"/>
        <end position="240"/>
    </location>
</feature>
<gene>
    <name evidence="7" type="ORF">IAD31_00450</name>
</gene>
<comment type="caution">
    <text evidence="7">The sequence shown here is derived from an EMBL/GenBank/DDBJ whole genome shotgun (WGS) entry which is preliminary data.</text>
</comment>
<reference evidence="7" key="2">
    <citation type="journal article" date="2021" name="PeerJ">
        <title>Extensive microbial diversity within the chicken gut microbiome revealed by metagenomics and culture.</title>
        <authorList>
            <person name="Gilroy R."/>
            <person name="Ravi A."/>
            <person name="Getino M."/>
            <person name="Pursley I."/>
            <person name="Horton D.L."/>
            <person name="Alikhan N.F."/>
            <person name="Baker D."/>
            <person name="Gharbi K."/>
            <person name="Hall N."/>
            <person name="Watson M."/>
            <person name="Adriaenssens E.M."/>
            <person name="Foster-Nyarko E."/>
            <person name="Jarju S."/>
            <person name="Secka A."/>
            <person name="Antonio M."/>
            <person name="Oren A."/>
            <person name="Chaudhuri R.R."/>
            <person name="La Ragione R."/>
            <person name="Hildebrand F."/>
            <person name="Pallen M.J."/>
        </authorList>
    </citation>
    <scope>NUCLEOTIDE SEQUENCE</scope>
    <source>
        <strain evidence="7">ChiGjej2B2-12916</strain>
    </source>
</reference>
<comment type="cofactor">
    <cofactor evidence="1">
        <name>pyridoxal 5'-phosphate</name>
        <dbReference type="ChEBI" id="CHEBI:597326"/>
    </cofactor>
</comment>
<evidence type="ECO:0000256" key="3">
    <source>
        <dbReference type="ARBA" id="ARBA00022793"/>
    </source>
</evidence>
<evidence type="ECO:0000259" key="6">
    <source>
        <dbReference type="PROSITE" id="PS00703"/>
    </source>
</evidence>
<dbReference type="InterPro" id="IPR052357">
    <property type="entry name" value="Orn_Lys_Arg_decarboxylase-I"/>
</dbReference>
<dbReference type="InterPro" id="IPR015421">
    <property type="entry name" value="PyrdxlP-dep_Trfase_major"/>
</dbReference>
<reference evidence="7" key="1">
    <citation type="submission" date="2020-10" db="EMBL/GenBank/DDBJ databases">
        <authorList>
            <person name="Gilroy R."/>
        </authorList>
    </citation>
    <scope>NUCLEOTIDE SEQUENCE</scope>
    <source>
        <strain evidence="7">ChiGjej2B2-12916</strain>
    </source>
</reference>
<dbReference type="PROSITE" id="PS00703">
    <property type="entry name" value="OKR_DC_1"/>
    <property type="match status" value="1"/>
</dbReference>
<dbReference type="GO" id="GO:0016831">
    <property type="term" value="F:carboxy-lyase activity"/>
    <property type="evidence" value="ECO:0007669"/>
    <property type="project" value="UniProtKB-KW"/>
</dbReference>
<dbReference type="Gene3D" id="3.90.100.10">
    <property type="entry name" value="Orn/Lys/Arg decarboxylase, C-terminal domain"/>
    <property type="match status" value="1"/>
</dbReference>
<keyword evidence="3" id="KW-0210">Decarboxylase</keyword>
<accession>A0A9D0YQ48</accession>
<protein>
    <submittedName>
        <fullName evidence="7">Aminotransferase class V-fold PLP-dependent enzyme</fullName>
    </submittedName>
</protein>
<evidence type="ECO:0000256" key="1">
    <source>
        <dbReference type="ARBA" id="ARBA00001933"/>
    </source>
</evidence>
<name>A0A9D0YQ48_9FIRM</name>
<dbReference type="InterPro" id="IPR008286">
    <property type="entry name" value="Prn/Lys/Arg_de-COase_C"/>
</dbReference>
<keyword evidence="7" id="KW-0032">Aminotransferase</keyword>
<evidence type="ECO:0000313" key="7">
    <source>
        <dbReference type="EMBL" id="HIQ60062.1"/>
    </source>
</evidence>
<dbReference type="InterPro" id="IPR000310">
    <property type="entry name" value="Orn/Lys/Arg_deCO2ase_major_dom"/>
</dbReference>
<dbReference type="EMBL" id="DVFO01000003">
    <property type="protein sequence ID" value="HIQ60062.1"/>
    <property type="molecule type" value="Genomic_DNA"/>
</dbReference>
<dbReference type="CDD" id="cd00615">
    <property type="entry name" value="Orn_deC_like"/>
    <property type="match status" value="1"/>
</dbReference>
<keyword evidence="7" id="KW-0808">Transferase</keyword>